<feature type="transmembrane region" description="Helical" evidence="8">
    <location>
        <begin position="203"/>
        <end position="222"/>
    </location>
</feature>
<dbReference type="Gene3D" id="1.20.1530.20">
    <property type="match status" value="1"/>
</dbReference>
<feature type="transmembrane region" description="Helical" evidence="8">
    <location>
        <begin position="110"/>
        <end position="127"/>
    </location>
</feature>
<feature type="transmembrane region" description="Helical" evidence="8">
    <location>
        <begin position="234"/>
        <end position="256"/>
    </location>
</feature>
<keyword evidence="5 8" id="KW-0812">Transmembrane</keyword>
<evidence type="ECO:0000256" key="6">
    <source>
        <dbReference type="ARBA" id="ARBA00022989"/>
    </source>
</evidence>
<dbReference type="Pfam" id="PF03547">
    <property type="entry name" value="Mem_trans"/>
    <property type="match status" value="1"/>
</dbReference>
<feature type="transmembrane region" description="Helical" evidence="8">
    <location>
        <begin position="173"/>
        <end position="191"/>
    </location>
</feature>
<dbReference type="InterPro" id="IPR004776">
    <property type="entry name" value="Mem_transp_PIN-like"/>
</dbReference>
<feature type="transmembrane region" description="Helical" evidence="8">
    <location>
        <begin position="37"/>
        <end position="54"/>
    </location>
</feature>
<dbReference type="RefSeq" id="WP_072712033.1">
    <property type="nucleotide sequence ID" value="NZ_CP016796.1"/>
</dbReference>
<dbReference type="AlphaFoldDB" id="A0A1L4BS10"/>
<dbReference type="GO" id="GO:0055085">
    <property type="term" value="P:transmembrane transport"/>
    <property type="evidence" value="ECO:0007669"/>
    <property type="project" value="InterPro"/>
</dbReference>
<feature type="transmembrane region" description="Helical" evidence="8">
    <location>
        <begin position="291"/>
        <end position="309"/>
    </location>
</feature>
<dbReference type="KEGG" id="frx:F7310_04245"/>
<dbReference type="EMBL" id="CP016796">
    <property type="protein sequence ID" value="API86617.1"/>
    <property type="molecule type" value="Genomic_DNA"/>
</dbReference>
<evidence type="ECO:0000256" key="5">
    <source>
        <dbReference type="ARBA" id="ARBA00022692"/>
    </source>
</evidence>
<sequence>MLVQIIDSILPIFIIIFVGWLTGYLKLVGEGAHQTCAKIVTTYVFPALLFMQTATAKPQQIFDLRWMSAFLISIAIIWVICFSASIFIFKESKKNSVMQAMINTFTDMGGMGIPFFISIIGSVSLISVAKANFVISLTLIPLTIFLLELYSGSDQSKKGIILYALSQSLKKPMFLAVVFGAIISLFNLYSAIPKPITDSIDHASKACVFMSLFTVGLALYGIRLHLSKMFIFNVIMKSLISGFIAWGIVILFGITGDSAKELIYLVAMPTATIATIFALQWRAIPDEATSLYLVSTVLSIITLPMWMFLLG</sequence>
<dbReference type="Proteomes" id="UP000184222">
    <property type="component" value="Chromosome"/>
</dbReference>
<dbReference type="OrthoDB" id="109606at2"/>
<comment type="similarity">
    <text evidence="2">Belongs to the auxin efflux carrier (TC 2.A.69) family.</text>
</comment>
<feature type="transmembrane region" description="Helical" evidence="8">
    <location>
        <begin position="262"/>
        <end position="279"/>
    </location>
</feature>
<feature type="transmembrane region" description="Helical" evidence="8">
    <location>
        <begin position="6"/>
        <end position="25"/>
    </location>
</feature>
<organism evidence="9 10">
    <name type="scientific">Francisella uliginis</name>
    <dbReference type="NCBI Taxonomy" id="573570"/>
    <lineage>
        <taxon>Bacteria</taxon>
        <taxon>Pseudomonadati</taxon>
        <taxon>Pseudomonadota</taxon>
        <taxon>Gammaproteobacteria</taxon>
        <taxon>Thiotrichales</taxon>
        <taxon>Francisellaceae</taxon>
        <taxon>Francisella</taxon>
    </lineage>
</organism>
<evidence type="ECO:0000256" key="1">
    <source>
        <dbReference type="ARBA" id="ARBA00004651"/>
    </source>
</evidence>
<comment type="subcellular location">
    <subcellularLocation>
        <location evidence="1">Cell membrane</location>
        <topology evidence="1">Multi-pass membrane protein</topology>
    </subcellularLocation>
</comment>
<keyword evidence="7 8" id="KW-0472">Membrane</keyword>
<evidence type="ECO:0008006" key="11">
    <source>
        <dbReference type="Google" id="ProtNLM"/>
    </source>
</evidence>
<evidence type="ECO:0000256" key="2">
    <source>
        <dbReference type="ARBA" id="ARBA00010145"/>
    </source>
</evidence>
<dbReference type="InterPro" id="IPR038770">
    <property type="entry name" value="Na+/solute_symporter_sf"/>
</dbReference>
<keyword evidence="6 8" id="KW-1133">Transmembrane helix</keyword>
<evidence type="ECO:0000313" key="10">
    <source>
        <dbReference type="Proteomes" id="UP000184222"/>
    </source>
</evidence>
<dbReference type="PANTHER" id="PTHR36838">
    <property type="entry name" value="AUXIN EFFLUX CARRIER FAMILY PROTEIN"/>
    <property type="match status" value="1"/>
</dbReference>
<proteinExistence type="inferred from homology"/>
<keyword evidence="10" id="KW-1185">Reference proteome</keyword>
<keyword evidence="4" id="KW-1003">Cell membrane</keyword>
<keyword evidence="3" id="KW-0813">Transport</keyword>
<dbReference type="STRING" id="573570.F7310_04245"/>
<evidence type="ECO:0000313" key="9">
    <source>
        <dbReference type="EMBL" id="API86617.1"/>
    </source>
</evidence>
<evidence type="ECO:0000256" key="4">
    <source>
        <dbReference type="ARBA" id="ARBA00022475"/>
    </source>
</evidence>
<feature type="transmembrane region" description="Helical" evidence="8">
    <location>
        <begin position="133"/>
        <end position="152"/>
    </location>
</feature>
<name>A0A1L4BS10_9GAMM</name>
<dbReference type="PANTHER" id="PTHR36838:SF1">
    <property type="entry name" value="SLR1864 PROTEIN"/>
    <property type="match status" value="1"/>
</dbReference>
<evidence type="ECO:0000256" key="7">
    <source>
        <dbReference type="ARBA" id="ARBA00023136"/>
    </source>
</evidence>
<reference evidence="9 10" key="1">
    <citation type="journal article" date="2016" name="Appl. Environ. Microbiol.">
        <title>Whole genome relationships among Francisella bacteria of diverse origin define new species and provide specific regions for detection.</title>
        <authorList>
            <person name="Challacombe J.F."/>
            <person name="Petersen J.M."/>
            <person name="Gallegos-Graves V."/>
            <person name="Hodge D."/>
            <person name="Pillai S."/>
            <person name="Kuske C.R."/>
        </authorList>
    </citation>
    <scope>NUCLEOTIDE SEQUENCE [LARGE SCALE GENOMIC DNA]</scope>
    <source>
        <strain evidence="10">TX07-7310</strain>
    </source>
</reference>
<protein>
    <recommendedName>
        <fullName evidence="11">Transporter</fullName>
    </recommendedName>
</protein>
<gene>
    <name evidence="9" type="ORF">F7310_04245</name>
</gene>
<accession>A0A1L4BS10</accession>
<evidence type="ECO:0000256" key="8">
    <source>
        <dbReference type="SAM" id="Phobius"/>
    </source>
</evidence>
<dbReference type="GO" id="GO:0005886">
    <property type="term" value="C:plasma membrane"/>
    <property type="evidence" value="ECO:0007669"/>
    <property type="project" value="UniProtKB-SubCell"/>
</dbReference>
<evidence type="ECO:0000256" key="3">
    <source>
        <dbReference type="ARBA" id="ARBA00022448"/>
    </source>
</evidence>
<feature type="transmembrane region" description="Helical" evidence="8">
    <location>
        <begin position="66"/>
        <end position="89"/>
    </location>
</feature>